<evidence type="ECO:0000256" key="15">
    <source>
        <dbReference type="ARBA" id="ARBA00023306"/>
    </source>
</evidence>
<evidence type="ECO:0000256" key="11">
    <source>
        <dbReference type="ARBA" id="ARBA00022838"/>
    </source>
</evidence>
<dbReference type="GO" id="GO:0007059">
    <property type="term" value="P:chromosome segregation"/>
    <property type="evidence" value="ECO:0007669"/>
    <property type="project" value="UniProtKB-KW"/>
</dbReference>
<evidence type="ECO:0000256" key="18">
    <source>
        <dbReference type="ARBA" id="ARBA00044358"/>
    </source>
</evidence>
<dbReference type="EMBL" id="GL573290">
    <property type="protein sequence ID" value="ELR02642.1"/>
    <property type="molecule type" value="Genomic_DNA"/>
</dbReference>
<evidence type="ECO:0000256" key="14">
    <source>
        <dbReference type="ARBA" id="ARBA00023242"/>
    </source>
</evidence>
<protein>
    <recommendedName>
        <fullName evidence="17">DASH complex subunit DUO1</fullName>
    </recommendedName>
    <alternativeName>
        <fullName evidence="18">Outer kinetochore protein DUO1</fullName>
    </alternativeName>
</protein>
<dbReference type="VEuPathDB" id="FungiDB:GMDG_05603"/>
<keyword evidence="6" id="KW-0963">Cytoplasm</keyword>
<feature type="compositionally biased region" description="Basic and acidic residues" evidence="19">
    <location>
        <begin position="150"/>
        <end position="169"/>
    </location>
</feature>
<dbReference type="GO" id="GO:0051301">
    <property type="term" value="P:cell division"/>
    <property type="evidence" value="ECO:0007669"/>
    <property type="project" value="UniProtKB-KW"/>
</dbReference>
<evidence type="ECO:0000256" key="4">
    <source>
        <dbReference type="ARBA" id="ARBA00005366"/>
    </source>
</evidence>
<evidence type="ECO:0000256" key="13">
    <source>
        <dbReference type="ARBA" id="ARBA00023212"/>
    </source>
</evidence>
<keyword evidence="7" id="KW-0132">Cell division</keyword>
<evidence type="ECO:0000256" key="19">
    <source>
        <dbReference type="SAM" id="MobiDB-lite"/>
    </source>
</evidence>
<evidence type="ECO:0000313" key="20">
    <source>
        <dbReference type="EMBL" id="ELR02642.1"/>
    </source>
</evidence>
<comment type="similarity">
    <text evidence="4">Belongs to the DASH complex DUO1 family.</text>
</comment>
<evidence type="ECO:0000256" key="12">
    <source>
        <dbReference type="ARBA" id="ARBA00023054"/>
    </source>
</evidence>
<dbReference type="PANTHER" id="PTHR28216">
    <property type="entry name" value="DASH COMPLEX SUBUNIT DUO1"/>
    <property type="match status" value="1"/>
</dbReference>
<comment type="subcellular location">
    <subcellularLocation>
        <location evidence="3">Chromosome</location>
        <location evidence="3">Centromere</location>
        <location evidence="3">Kinetochore</location>
    </subcellularLocation>
    <subcellularLocation>
        <location evidence="2">Cytoplasm</location>
        <location evidence="2">Cytoskeleton</location>
        <location evidence="2">Spindle</location>
    </subcellularLocation>
    <subcellularLocation>
        <location evidence="1">Nucleus</location>
    </subcellularLocation>
</comment>
<dbReference type="AlphaFoldDB" id="L8FP32"/>
<keyword evidence="13" id="KW-0206">Cytoskeleton</keyword>
<keyword evidence="16" id="KW-0137">Centromere</keyword>
<reference evidence="21" key="1">
    <citation type="submission" date="2010-09" db="EMBL/GenBank/DDBJ databases">
        <title>The genome sequence of Geomyces destructans 20631-21.</title>
        <authorList>
            <consortium name="The Broad Institute Genome Sequencing Platform"/>
            <person name="Cuomo C.A."/>
            <person name="Blehert D.S."/>
            <person name="Lorch J.M."/>
            <person name="Young S.K."/>
            <person name="Zeng Q."/>
            <person name="Gargeya S."/>
            <person name="Fitzgerald M."/>
            <person name="Haas B."/>
            <person name="Abouelleil A."/>
            <person name="Alvarado L."/>
            <person name="Arachchi H.M."/>
            <person name="Berlin A."/>
            <person name="Brown A."/>
            <person name="Chapman S.B."/>
            <person name="Chen Z."/>
            <person name="Dunbar C."/>
            <person name="Freedman E."/>
            <person name="Gearin G."/>
            <person name="Gellesch M."/>
            <person name="Goldberg J."/>
            <person name="Griggs A."/>
            <person name="Gujja S."/>
            <person name="Heiman D."/>
            <person name="Howarth C."/>
            <person name="Larson L."/>
            <person name="Lui A."/>
            <person name="MacDonald P.J.P."/>
            <person name="Montmayeur A."/>
            <person name="Murphy C."/>
            <person name="Neiman D."/>
            <person name="Pearson M."/>
            <person name="Priest M."/>
            <person name="Roberts A."/>
            <person name="Saif S."/>
            <person name="Shea T."/>
            <person name="Shenoy N."/>
            <person name="Sisk P."/>
            <person name="Stolte C."/>
            <person name="Sykes S."/>
            <person name="Wortman J."/>
            <person name="Nusbaum C."/>
            <person name="Birren B."/>
        </authorList>
    </citation>
    <scope>NUCLEOTIDE SEQUENCE [LARGE SCALE GENOMIC DNA]</scope>
    <source>
        <strain evidence="21">ATCC MYA-4855 / 20631-21</strain>
    </source>
</reference>
<keyword evidence="5" id="KW-0158">Chromosome</keyword>
<evidence type="ECO:0000256" key="17">
    <source>
        <dbReference type="ARBA" id="ARBA00044152"/>
    </source>
</evidence>
<dbReference type="GO" id="GO:0042729">
    <property type="term" value="C:DASH complex"/>
    <property type="evidence" value="ECO:0007669"/>
    <property type="project" value="InterPro"/>
</dbReference>
<proteinExistence type="inferred from homology"/>
<keyword evidence="12" id="KW-0175">Coiled coil</keyword>
<evidence type="ECO:0000256" key="5">
    <source>
        <dbReference type="ARBA" id="ARBA00022454"/>
    </source>
</evidence>
<feature type="region of interest" description="Disordered" evidence="19">
    <location>
        <begin position="150"/>
        <end position="217"/>
    </location>
</feature>
<evidence type="ECO:0000313" key="21">
    <source>
        <dbReference type="Proteomes" id="UP000011064"/>
    </source>
</evidence>
<dbReference type="GO" id="GO:0072686">
    <property type="term" value="C:mitotic spindle"/>
    <property type="evidence" value="ECO:0007669"/>
    <property type="project" value="InterPro"/>
</dbReference>
<evidence type="ECO:0000256" key="1">
    <source>
        <dbReference type="ARBA" id="ARBA00004123"/>
    </source>
</evidence>
<evidence type="ECO:0000256" key="2">
    <source>
        <dbReference type="ARBA" id="ARBA00004186"/>
    </source>
</evidence>
<gene>
    <name evidence="20" type="ORF">GMDG_05603</name>
</gene>
<organism evidence="20 21">
    <name type="scientific">Pseudogymnoascus destructans (strain ATCC MYA-4855 / 20631-21)</name>
    <name type="common">Bat white-nose syndrome fungus</name>
    <name type="synonym">Geomyces destructans</name>
    <dbReference type="NCBI Taxonomy" id="658429"/>
    <lineage>
        <taxon>Eukaryota</taxon>
        <taxon>Fungi</taxon>
        <taxon>Dikarya</taxon>
        <taxon>Ascomycota</taxon>
        <taxon>Pezizomycotina</taxon>
        <taxon>Leotiomycetes</taxon>
        <taxon>Thelebolales</taxon>
        <taxon>Thelebolaceae</taxon>
        <taxon>Pseudogymnoascus</taxon>
    </lineage>
</organism>
<feature type="region of interest" description="Disordered" evidence="19">
    <location>
        <begin position="1"/>
        <end position="51"/>
    </location>
</feature>
<dbReference type="OrthoDB" id="5599235at2759"/>
<feature type="compositionally biased region" description="Basic residues" evidence="19">
    <location>
        <begin position="178"/>
        <end position="188"/>
    </location>
</feature>
<evidence type="ECO:0000256" key="16">
    <source>
        <dbReference type="ARBA" id="ARBA00023328"/>
    </source>
</evidence>
<evidence type="ECO:0000256" key="8">
    <source>
        <dbReference type="ARBA" id="ARBA00022701"/>
    </source>
</evidence>
<evidence type="ECO:0000256" key="3">
    <source>
        <dbReference type="ARBA" id="ARBA00004629"/>
    </source>
</evidence>
<dbReference type="Proteomes" id="UP000011064">
    <property type="component" value="Unassembled WGS sequence"/>
</dbReference>
<dbReference type="PANTHER" id="PTHR28216:SF1">
    <property type="entry name" value="DASH COMPLEX SUBUNIT DUO1"/>
    <property type="match status" value="1"/>
</dbReference>
<keyword evidence="15" id="KW-0131">Cell cycle</keyword>
<accession>L8FP32</accession>
<keyword evidence="8" id="KW-0493">Microtubule</keyword>
<sequence length="242" mass="25862">MAPAASEKLDISDTEEDLFASPSRSPRATSFPKPAVAAATAEAPRESRYDAEAARTATLQRELASLQDTNAAIEGVIASLESARGSMGTVSTTVTSASTLLNTWTRMLGQTEHNQRLLLDPNWKGASQDLVDAENEVVMRAQAAERRAAEEARRREEARAKAEEEERVRLAGGTTRGRVSRGRGRGRGLRGSVTGSSVGGQETGVGAWKDGVAEGVGVDPRTTRSVLAIRPSYQQQGQERTI</sequence>
<dbReference type="InterPro" id="IPR013960">
    <property type="entry name" value="DASH_Duo1"/>
</dbReference>
<keyword evidence="14" id="KW-0539">Nucleus</keyword>
<keyword evidence="9" id="KW-0498">Mitosis</keyword>
<dbReference type="GO" id="GO:0000278">
    <property type="term" value="P:mitotic cell cycle"/>
    <property type="evidence" value="ECO:0007669"/>
    <property type="project" value="InterPro"/>
</dbReference>
<dbReference type="HOGENOM" id="CLU_074400_2_0_1"/>
<keyword evidence="10" id="KW-0159">Chromosome partition</keyword>
<evidence type="ECO:0000256" key="6">
    <source>
        <dbReference type="ARBA" id="ARBA00022490"/>
    </source>
</evidence>
<evidence type="ECO:0000256" key="9">
    <source>
        <dbReference type="ARBA" id="ARBA00022776"/>
    </source>
</evidence>
<name>L8FP32_PSED2</name>
<dbReference type="STRING" id="658429.L8FP32"/>
<keyword evidence="11" id="KW-0995">Kinetochore</keyword>
<dbReference type="GO" id="GO:0005874">
    <property type="term" value="C:microtubule"/>
    <property type="evidence" value="ECO:0007669"/>
    <property type="project" value="UniProtKB-KW"/>
</dbReference>
<evidence type="ECO:0000256" key="7">
    <source>
        <dbReference type="ARBA" id="ARBA00022618"/>
    </source>
</evidence>
<keyword evidence="21" id="KW-1185">Reference proteome</keyword>
<dbReference type="InParanoid" id="L8FP32"/>
<evidence type="ECO:0000256" key="10">
    <source>
        <dbReference type="ARBA" id="ARBA00022829"/>
    </source>
</evidence>
<dbReference type="Pfam" id="PF08651">
    <property type="entry name" value="DASH_Duo1"/>
    <property type="match status" value="1"/>
</dbReference>